<dbReference type="EMBL" id="CP020557">
    <property type="protein sequence ID" value="ARF68236.1"/>
    <property type="molecule type" value="Genomic_DNA"/>
</dbReference>
<gene>
    <name evidence="1" type="ORF">B7C51_10995</name>
</gene>
<dbReference type="Proteomes" id="UP000192727">
    <property type="component" value="Chromosome"/>
</dbReference>
<organism evidence="1 2">
    <name type="scientific">Paenibacillus larvae subsp. pulvifaciens</name>
    <dbReference type="NCBI Taxonomy" id="1477"/>
    <lineage>
        <taxon>Bacteria</taxon>
        <taxon>Bacillati</taxon>
        <taxon>Bacillota</taxon>
        <taxon>Bacilli</taxon>
        <taxon>Bacillales</taxon>
        <taxon>Paenibacillaceae</taxon>
        <taxon>Paenibacillus</taxon>
    </lineage>
</organism>
<reference evidence="1 2" key="1">
    <citation type="submission" date="2017-03" db="EMBL/GenBank/DDBJ databases">
        <title>Paenibacillus larvae genome sequencing.</title>
        <authorList>
            <person name="Dingman D.W."/>
        </authorList>
    </citation>
    <scope>NUCLEOTIDE SEQUENCE [LARGE SCALE GENOMIC DNA]</scope>
    <source>
        <strain evidence="1 2">SAG 10367</strain>
    </source>
</reference>
<dbReference type="AlphaFoldDB" id="A0A1V0UT09"/>
<dbReference type="RefSeq" id="WP_083039941.1">
    <property type="nucleotide sequence ID" value="NZ_CP020557.1"/>
</dbReference>
<evidence type="ECO:0000313" key="2">
    <source>
        <dbReference type="Proteomes" id="UP000192727"/>
    </source>
</evidence>
<accession>A0A1V0UT09</accession>
<protein>
    <submittedName>
        <fullName evidence="1">Uncharacterized protein</fullName>
    </submittedName>
</protein>
<proteinExistence type="predicted"/>
<evidence type="ECO:0000313" key="1">
    <source>
        <dbReference type="EMBL" id="ARF68236.1"/>
    </source>
</evidence>
<name>A0A1V0UT09_9BACL</name>
<sequence length="96" mass="10910">MGVEYGREYTDILLDLMKHTESIKEIYDCFDMSKQEWGALAGQERLECIRTFADDVFYGLGAEPVIEVGRGTVQYDSSRHLIQIHSGQVTSIVHLV</sequence>